<reference evidence="3" key="1">
    <citation type="submission" date="2018-05" db="EMBL/GenBank/DDBJ databases">
        <authorList>
            <person name="Lanie J.A."/>
            <person name="Ng W.-L."/>
            <person name="Kazmierczak K.M."/>
            <person name="Andrzejewski T.M."/>
            <person name="Davidsen T.M."/>
            <person name="Wayne K.J."/>
            <person name="Tettelin H."/>
            <person name="Glass J.I."/>
            <person name="Rusch D."/>
            <person name="Podicherti R."/>
            <person name="Tsui H.-C.T."/>
            <person name="Winkler M.E."/>
        </authorList>
    </citation>
    <scope>NUCLEOTIDE SEQUENCE</scope>
</reference>
<keyword evidence="1" id="KW-0378">Hydrolase</keyword>
<dbReference type="Pfam" id="PF08450">
    <property type="entry name" value="SGL"/>
    <property type="match status" value="1"/>
</dbReference>
<dbReference type="InterPro" id="IPR051262">
    <property type="entry name" value="SMP-30/CGR1_Lactonase"/>
</dbReference>
<sequence length="323" mass="35289">MLKNWLRSKILFLISSAAVFLISIHTPVISDTTLIPSGDESIIISSSKLEKLFDSGHFTEGPAVAFNGTVYFSDITFTHESGMQAGHIWAYTPQTGQTKIFRSPSGMSNGLKFDSQGRLIAAEGADFGGRRLTRTDLQTGKSEIIAGLYESKPFNSPNDITIDEKGRIYFSDPRYVGHEPINQPVMGVYRIDPDGSIHRIIIDAEKPNGVAISPNQKTLYVVCHNNGTTNESQLPEGTSVHKGRMALLAYDLSMDGAATFRKVLVDYAPQDGPDGLVVDIEGNLYVAVRDVMRPGIYVYSPEGVERAYIPTPNLPTNVAFGRG</sequence>
<dbReference type="PANTHER" id="PTHR47572:SF4">
    <property type="entry name" value="LACTONASE DRP35"/>
    <property type="match status" value="1"/>
</dbReference>
<evidence type="ECO:0000256" key="1">
    <source>
        <dbReference type="ARBA" id="ARBA00022801"/>
    </source>
</evidence>
<evidence type="ECO:0000313" key="3">
    <source>
        <dbReference type="EMBL" id="SVC38362.1"/>
    </source>
</evidence>
<accession>A0A382LTK7</accession>
<dbReference type="PANTHER" id="PTHR47572">
    <property type="entry name" value="LIPOPROTEIN-RELATED"/>
    <property type="match status" value="1"/>
</dbReference>
<feature type="domain" description="SMP-30/Gluconolactonase/LRE-like region" evidence="2">
    <location>
        <begin position="59"/>
        <end position="321"/>
    </location>
</feature>
<protein>
    <recommendedName>
        <fullName evidence="2">SMP-30/Gluconolactonase/LRE-like region domain-containing protein</fullName>
    </recommendedName>
</protein>
<name>A0A382LTK7_9ZZZZ</name>
<gene>
    <name evidence="3" type="ORF">METZ01_LOCUS291216</name>
</gene>
<evidence type="ECO:0000259" key="2">
    <source>
        <dbReference type="Pfam" id="PF08450"/>
    </source>
</evidence>
<proteinExistence type="predicted"/>
<dbReference type="EMBL" id="UINC01088282">
    <property type="protein sequence ID" value="SVC38362.1"/>
    <property type="molecule type" value="Genomic_DNA"/>
</dbReference>
<organism evidence="3">
    <name type="scientific">marine metagenome</name>
    <dbReference type="NCBI Taxonomy" id="408172"/>
    <lineage>
        <taxon>unclassified sequences</taxon>
        <taxon>metagenomes</taxon>
        <taxon>ecological metagenomes</taxon>
    </lineage>
</organism>
<feature type="non-terminal residue" evidence="3">
    <location>
        <position position="323"/>
    </location>
</feature>
<dbReference type="SUPFAM" id="SSF63829">
    <property type="entry name" value="Calcium-dependent phosphotriesterase"/>
    <property type="match status" value="1"/>
</dbReference>
<dbReference type="AlphaFoldDB" id="A0A382LTK7"/>
<dbReference type="InterPro" id="IPR013658">
    <property type="entry name" value="SGL"/>
</dbReference>
<dbReference type="GO" id="GO:0016787">
    <property type="term" value="F:hydrolase activity"/>
    <property type="evidence" value="ECO:0007669"/>
    <property type="project" value="UniProtKB-KW"/>
</dbReference>
<dbReference type="Gene3D" id="2.120.10.30">
    <property type="entry name" value="TolB, C-terminal domain"/>
    <property type="match status" value="1"/>
</dbReference>
<dbReference type="InterPro" id="IPR011042">
    <property type="entry name" value="6-blade_b-propeller_TolB-like"/>
</dbReference>